<feature type="transmembrane region" description="Helical" evidence="1">
    <location>
        <begin position="12"/>
        <end position="39"/>
    </location>
</feature>
<dbReference type="HOGENOM" id="CLU_1204568_0_0_1"/>
<evidence type="ECO:0000256" key="1">
    <source>
        <dbReference type="SAM" id="Phobius"/>
    </source>
</evidence>
<reference evidence="2 3" key="1">
    <citation type="journal article" date="2014" name="BMC Genomics">
        <title>Genome sequencing of four Aureobasidium pullulans varieties: biotechnological potential, stress tolerance, and description of new species.</title>
        <authorList>
            <person name="Gostin Ar C."/>
            <person name="Ohm R.A."/>
            <person name="Kogej T."/>
            <person name="Sonjak S."/>
            <person name="Turk M."/>
            <person name="Zajc J."/>
            <person name="Zalar P."/>
            <person name="Grube M."/>
            <person name="Sun H."/>
            <person name="Han J."/>
            <person name="Sharma A."/>
            <person name="Chiniquy J."/>
            <person name="Ngan C.Y."/>
            <person name="Lipzen A."/>
            <person name="Barry K."/>
            <person name="Grigoriev I.V."/>
            <person name="Gunde-Cimerman N."/>
        </authorList>
    </citation>
    <scope>NUCLEOTIDE SEQUENCE [LARGE SCALE GENOMIC DNA]</scope>
    <source>
        <strain evidence="2 3">CBS 110374</strain>
    </source>
</reference>
<keyword evidence="3" id="KW-1185">Reference proteome</keyword>
<organism evidence="2 3">
    <name type="scientific">Aureobasidium melanogenum (strain CBS 110374)</name>
    <name type="common">Aureobasidium pullulans var. melanogenum</name>
    <dbReference type="NCBI Taxonomy" id="1043003"/>
    <lineage>
        <taxon>Eukaryota</taxon>
        <taxon>Fungi</taxon>
        <taxon>Dikarya</taxon>
        <taxon>Ascomycota</taxon>
        <taxon>Pezizomycotina</taxon>
        <taxon>Dothideomycetes</taxon>
        <taxon>Dothideomycetidae</taxon>
        <taxon>Dothideales</taxon>
        <taxon>Saccotheciaceae</taxon>
        <taxon>Aureobasidium</taxon>
    </lineage>
</organism>
<dbReference type="RefSeq" id="XP_040877445.1">
    <property type="nucleotide sequence ID" value="XM_041025102.1"/>
</dbReference>
<dbReference type="Proteomes" id="UP000030672">
    <property type="component" value="Unassembled WGS sequence"/>
</dbReference>
<evidence type="ECO:0000313" key="3">
    <source>
        <dbReference type="Proteomes" id="UP000030672"/>
    </source>
</evidence>
<sequence>MALLRALTADKSVFSACAGFLAIVDGITVLAVGVSITLLNSEEGWSIDDTEDRAAGAGYVSLDPETSVLPRISHAVAAIVDLAHWQQLLSTSSNTPKHDQEIGALSAFQVDALRTDEKATRSRHSYFESFQRSGYWRIQLARSAADAFKCLPGSPTLYDCSLITQRLVESARWPIYGQIDSITNEHFSKREKLDETHPRSGAWAQDRHTTVASEAKITSLPDQLGSFGCL</sequence>
<dbReference type="EMBL" id="KL584843">
    <property type="protein sequence ID" value="KEQ60422.1"/>
    <property type="molecule type" value="Genomic_DNA"/>
</dbReference>
<keyword evidence="1" id="KW-0472">Membrane</keyword>
<gene>
    <name evidence="2" type="ORF">M437DRAFT_68324</name>
</gene>
<accession>A0A074VRS9</accession>
<protein>
    <submittedName>
        <fullName evidence="2">Uncharacterized protein</fullName>
    </submittedName>
</protein>
<dbReference type="AlphaFoldDB" id="A0A074VRS9"/>
<keyword evidence="1" id="KW-0812">Transmembrane</keyword>
<dbReference type="GeneID" id="63918475"/>
<name>A0A074VRS9_AURM1</name>
<evidence type="ECO:0000313" key="2">
    <source>
        <dbReference type="EMBL" id="KEQ60422.1"/>
    </source>
</evidence>
<proteinExistence type="predicted"/>
<keyword evidence="1" id="KW-1133">Transmembrane helix</keyword>